<evidence type="ECO:0000313" key="2">
    <source>
        <dbReference type="EnsemblPlants" id="AET5Gv20293000.13"/>
    </source>
</evidence>
<evidence type="ECO:0000256" key="1">
    <source>
        <dbReference type="SAM" id="MobiDB-lite"/>
    </source>
</evidence>
<feature type="compositionally biased region" description="Low complexity" evidence="1">
    <location>
        <begin position="13"/>
        <end position="25"/>
    </location>
</feature>
<reference evidence="2" key="4">
    <citation type="submission" date="2019-03" db="UniProtKB">
        <authorList>
            <consortium name="EnsemblPlants"/>
        </authorList>
    </citation>
    <scope>IDENTIFICATION</scope>
</reference>
<reference evidence="2" key="5">
    <citation type="journal article" date="2021" name="G3 (Bethesda)">
        <title>Aegilops tauschii genome assembly Aet v5.0 features greater sequence contiguity and improved annotation.</title>
        <authorList>
            <person name="Wang L."/>
            <person name="Zhu T."/>
            <person name="Rodriguez J.C."/>
            <person name="Deal K.R."/>
            <person name="Dubcovsky J."/>
            <person name="McGuire P.E."/>
            <person name="Lux T."/>
            <person name="Spannagl M."/>
            <person name="Mayer K.F.X."/>
            <person name="Baldrich P."/>
            <person name="Meyers B.C."/>
            <person name="Huo N."/>
            <person name="Gu Y.Q."/>
            <person name="Zhou H."/>
            <person name="Devos K.M."/>
            <person name="Bennetzen J.L."/>
            <person name="Unver T."/>
            <person name="Budak H."/>
            <person name="Gulick P.J."/>
            <person name="Galiba G."/>
            <person name="Kalapos B."/>
            <person name="Nelson D.R."/>
            <person name="Li P."/>
            <person name="You F.M."/>
            <person name="Luo M.C."/>
            <person name="Dvorak J."/>
        </authorList>
    </citation>
    <scope>NUCLEOTIDE SEQUENCE [LARGE SCALE GENOMIC DNA]</scope>
    <source>
        <strain evidence="2">cv. AL8/78</strain>
    </source>
</reference>
<dbReference type="STRING" id="200361.A0A453K4Z7"/>
<feature type="region of interest" description="Disordered" evidence="1">
    <location>
        <begin position="1"/>
        <end position="85"/>
    </location>
</feature>
<accession>A0A453K4Z7</accession>
<reference evidence="3" key="2">
    <citation type="journal article" date="2017" name="Nat. Plants">
        <title>The Aegilops tauschii genome reveals multiple impacts of transposons.</title>
        <authorList>
            <person name="Zhao G."/>
            <person name="Zou C."/>
            <person name="Li K."/>
            <person name="Wang K."/>
            <person name="Li T."/>
            <person name="Gao L."/>
            <person name="Zhang X."/>
            <person name="Wang H."/>
            <person name="Yang Z."/>
            <person name="Liu X."/>
            <person name="Jiang W."/>
            <person name="Mao L."/>
            <person name="Kong X."/>
            <person name="Jiao Y."/>
            <person name="Jia J."/>
        </authorList>
    </citation>
    <scope>NUCLEOTIDE SEQUENCE [LARGE SCALE GENOMIC DNA]</scope>
    <source>
        <strain evidence="3">cv. AL8/78</strain>
    </source>
</reference>
<reference evidence="2" key="3">
    <citation type="journal article" date="2017" name="Nature">
        <title>Genome sequence of the progenitor of the wheat D genome Aegilops tauschii.</title>
        <authorList>
            <person name="Luo M.C."/>
            <person name="Gu Y.Q."/>
            <person name="Puiu D."/>
            <person name="Wang H."/>
            <person name="Twardziok S.O."/>
            <person name="Deal K.R."/>
            <person name="Huo N."/>
            <person name="Zhu T."/>
            <person name="Wang L."/>
            <person name="Wang Y."/>
            <person name="McGuire P.E."/>
            <person name="Liu S."/>
            <person name="Long H."/>
            <person name="Ramasamy R.K."/>
            <person name="Rodriguez J.C."/>
            <person name="Van S.L."/>
            <person name="Yuan L."/>
            <person name="Wang Z."/>
            <person name="Xia Z."/>
            <person name="Xiao L."/>
            <person name="Anderson O.D."/>
            <person name="Ouyang S."/>
            <person name="Liang Y."/>
            <person name="Zimin A.V."/>
            <person name="Pertea G."/>
            <person name="Qi P."/>
            <person name="Bennetzen J.L."/>
            <person name="Dai X."/>
            <person name="Dawson M.W."/>
            <person name="Muller H.G."/>
            <person name="Kugler K."/>
            <person name="Rivarola-Duarte L."/>
            <person name="Spannagl M."/>
            <person name="Mayer K.F.X."/>
            <person name="Lu F.H."/>
            <person name="Bevan M.W."/>
            <person name="Leroy P."/>
            <person name="Li P."/>
            <person name="You F.M."/>
            <person name="Sun Q."/>
            <person name="Liu Z."/>
            <person name="Lyons E."/>
            <person name="Wicker T."/>
            <person name="Salzberg S.L."/>
            <person name="Devos K.M."/>
            <person name="Dvorak J."/>
        </authorList>
    </citation>
    <scope>NUCLEOTIDE SEQUENCE [LARGE SCALE GENOMIC DNA]</scope>
    <source>
        <strain evidence="2">cv. AL8/78</strain>
    </source>
</reference>
<organism evidence="2 3">
    <name type="scientific">Aegilops tauschii subsp. strangulata</name>
    <name type="common">Goatgrass</name>
    <dbReference type="NCBI Taxonomy" id="200361"/>
    <lineage>
        <taxon>Eukaryota</taxon>
        <taxon>Viridiplantae</taxon>
        <taxon>Streptophyta</taxon>
        <taxon>Embryophyta</taxon>
        <taxon>Tracheophyta</taxon>
        <taxon>Spermatophyta</taxon>
        <taxon>Magnoliopsida</taxon>
        <taxon>Liliopsida</taxon>
        <taxon>Poales</taxon>
        <taxon>Poaceae</taxon>
        <taxon>BOP clade</taxon>
        <taxon>Pooideae</taxon>
        <taxon>Triticodae</taxon>
        <taxon>Triticeae</taxon>
        <taxon>Triticinae</taxon>
        <taxon>Aegilops</taxon>
    </lineage>
</organism>
<feature type="compositionally biased region" description="Polar residues" evidence="1">
    <location>
        <begin position="1"/>
        <end position="11"/>
    </location>
</feature>
<reference evidence="3" key="1">
    <citation type="journal article" date="2014" name="Science">
        <title>Ancient hybridizations among the ancestral genomes of bread wheat.</title>
        <authorList>
            <consortium name="International Wheat Genome Sequencing Consortium,"/>
            <person name="Marcussen T."/>
            <person name="Sandve S.R."/>
            <person name="Heier L."/>
            <person name="Spannagl M."/>
            <person name="Pfeifer M."/>
            <person name="Jakobsen K.S."/>
            <person name="Wulff B.B."/>
            <person name="Steuernagel B."/>
            <person name="Mayer K.F."/>
            <person name="Olsen O.A."/>
        </authorList>
    </citation>
    <scope>NUCLEOTIDE SEQUENCE [LARGE SCALE GENOMIC DNA]</scope>
    <source>
        <strain evidence="3">cv. AL8/78</strain>
    </source>
</reference>
<keyword evidence="3" id="KW-1185">Reference proteome</keyword>
<dbReference type="EnsemblPlants" id="AET5Gv20293000.13">
    <property type="protein sequence ID" value="AET5Gv20293000.13"/>
    <property type="gene ID" value="AET5Gv20293000"/>
</dbReference>
<sequence>PLHLQRISTLQRAAAHPPCATAAGPDTPPRTANAPPPCTFPTPASFHHQRHLVSAPHFPPIPLSRHDPTSSSSTTSPAPACSSSPRCSSSLGRSTCSSHHAQIDGAVQWSLPRLRVVQCCSTPFDSTTSPRGAHHVFAEKTRCTAGPFLLCFTVICREEMAIDEVELEPLEFAEKMHTQQELQQQQLEMLVQILKHCSESQSVILETVCALCLPPLTETYTTKLLLSVYEQKKQWVMLILTLLSMQLQRQLESADLDTSLSIFTPEQIQGIVEKYSS</sequence>
<dbReference type="AlphaFoldDB" id="A0A453K4Z7"/>
<dbReference type="Proteomes" id="UP000015105">
    <property type="component" value="Chromosome 5D"/>
</dbReference>
<feature type="compositionally biased region" description="Low complexity" evidence="1">
    <location>
        <begin position="69"/>
        <end position="85"/>
    </location>
</feature>
<dbReference type="PANTHER" id="PTHR36763:SF1">
    <property type="entry name" value="EXPRESSED PROTEIN"/>
    <property type="match status" value="1"/>
</dbReference>
<proteinExistence type="predicted"/>
<dbReference type="PANTHER" id="PTHR36763">
    <property type="entry name" value="EXPRESSED PROTEIN"/>
    <property type="match status" value="1"/>
</dbReference>
<protein>
    <submittedName>
        <fullName evidence="2">Uncharacterized protein</fullName>
    </submittedName>
</protein>
<evidence type="ECO:0000313" key="3">
    <source>
        <dbReference type="Proteomes" id="UP000015105"/>
    </source>
</evidence>
<name>A0A453K4Z7_AEGTS</name>
<dbReference type="Gramene" id="AET5Gv20293000.13">
    <property type="protein sequence ID" value="AET5Gv20293000.13"/>
    <property type="gene ID" value="AET5Gv20293000"/>
</dbReference>